<dbReference type="PANTHER" id="PTHR32114">
    <property type="entry name" value="ABC TRANSPORTER ABCH.3"/>
    <property type="match status" value="1"/>
</dbReference>
<evidence type="ECO:0000256" key="1">
    <source>
        <dbReference type="ARBA" id="ARBA00006930"/>
    </source>
</evidence>
<proteinExistence type="inferred from homology"/>
<organism evidence="4 5">
    <name type="scientific">Bacillus safensis</name>
    <dbReference type="NCBI Taxonomy" id="561879"/>
    <lineage>
        <taxon>Bacteria</taxon>
        <taxon>Bacillati</taxon>
        <taxon>Bacillota</taxon>
        <taxon>Bacilli</taxon>
        <taxon>Bacillales</taxon>
        <taxon>Bacillaceae</taxon>
        <taxon>Bacillus</taxon>
    </lineage>
</organism>
<dbReference type="SUPFAM" id="SSF52540">
    <property type="entry name" value="P-loop containing nucleoside triphosphate hydrolases"/>
    <property type="match status" value="1"/>
</dbReference>
<dbReference type="PANTHER" id="PTHR32114:SF2">
    <property type="entry name" value="ABC TRANSPORTER ABCH.3"/>
    <property type="match status" value="1"/>
</dbReference>
<name>A0A5S9M434_BACIA</name>
<comment type="similarity">
    <text evidence="1">Belongs to the SMC family. SbcC subfamily.</text>
</comment>
<accession>A0A5S9M434</accession>
<evidence type="ECO:0000256" key="3">
    <source>
        <dbReference type="ARBA" id="ARBA00013368"/>
    </source>
</evidence>
<sequence length="54" mass="6066">MSSRCNFFLDEGFGTLDQDLLDTVITALEKLQSQNLAVGVISHVEELKMRLPKN</sequence>
<protein>
    <recommendedName>
        <fullName evidence="3">Nuclease SbcCD subunit C</fullName>
    </recommendedName>
</protein>
<evidence type="ECO:0000256" key="2">
    <source>
        <dbReference type="ARBA" id="ARBA00011322"/>
    </source>
</evidence>
<dbReference type="AlphaFoldDB" id="A0A5S9M434"/>
<gene>
    <name evidence="4" type="ORF">BsIDN1_19680</name>
</gene>
<comment type="subunit">
    <text evidence="2">Heterodimer of SbcC and SbcD.</text>
</comment>
<dbReference type="InterPro" id="IPR027417">
    <property type="entry name" value="P-loop_NTPase"/>
</dbReference>
<dbReference type="Gene3D" id="3.40.50.300">
    <property type="entry name" value="P-loop containing nucleotide triphosphate hydrolases"/>
    <property type="match status" value="1"/>
</dbReference>
<dbReference type="Proteomes" id="UP000464658">
    <property type="component" value="Chromosome"/>
</dbReference>
<evidence type="ECO:0000313" key="5">
    <source>
        <dbReference type="Proteomes" id="UP000464658"/>
    </source>
</evidence>
<reference evidence="4 5" key="1">
    <citation type="submission" date="2019-12" db="EMBL/GenBank/DDBJ databases">
        <title>Full genome sequence of a Bacillus safensis strain isolated from commercially available natto in Indonesia.</title>
        <authorList>
            <person name="Yoshida M."/>
            <person name="Uomi M."/>
            <person name="Waturangi D."/>
            <person name="Ekaputri J.J."/>
            <person name="Setiamarga D.H.E."/>
        </authorList>
    </citation>
    <scope>NUCLEOTIDE SEQUENCE [LARGE SCALE GENOMIC DNA]</scope>
    <source>
        <strain evidence="4 5">IDN1</strain>
    </source>
</reference>
<evidence type="ECO:0000313" key="4">
    <source>
        <dbReference type="EMBL" id="BBP88350.1"/>
    </source>
</evidence>
<dbReference type="EMBL" id="AP021906">
    <property type="protein sequence ID" value="BBP88350.1"/>
    <property type="molecule type" value="Genomic_DNA"/>
</dbReference>